<dbReference type="Gene3D" id="2.60.120.1440">
    <property type="match status" value="1"/>
</dbReference>
<dbReference type="SMART" id="SM00257">
    <property type="entry name" value="LysM"/>
    <property type="match status" value="1"/>
</dbReference>
<dbReference type="RefSeq" id="WP_332291800.1">
    <property type="nucleotide sequence ID" value="NZ_JAZIBG010000041.1"/>
</dbReference>
<keyword evidence="1" id="KW-0732">Signal</keyword>
<evidence type="ECO:0000256" key="1">
    <source>
        <dbReference type="SAM" id="SignalP"/>
    </source>
</evidence>
<dbReference type="CDD" id="cd00118">
    <property type="entry name" value="LysM"/>
    <property type="match status" value="1"/>
</dbReference>
<dbReference type="InterPro" id="IPR006860">
    <property type="entry name" value="FecR"/>
</dbReference>
<evidence type="ECO:0000259" key="2">
    <source>
        <dbReference type="PROSITE" id="PS51782"/>
    </source>
</evidence>
<organism evidence="3 4">
    <name type="scientific">Aquincola agrisoli</name>
    <dbReference type="NCBI Taxonomy" id="3119538"/>
    <lineage>
        <taxon>Bacteria</taxon>
        <taxon>Pseudomonadati</taxon>
        <taxon>Pseudomonadota</taxon>
        <taxon>Betaproteobacteria</taxon>
        <taxon>Burkholderiales</taxon>
        <taxon>Sphaerotilaceae</taxon>
        <taxon>Aquincola</taxon>
    </lineage>
</organism>
<dbReference type="Gene3D" id="3.10.350.10">
    <property type="entry name" value="LysM domain"/>
    <property type="match status" value="1"/>
</dbReference>
<evidence type="ECO:0000313" key="3">
    <source>
        <dbReference type="EMBL" id="MEF7616335.1"/>
    </source>
</evidence>
<dbReference type="PANTHER" id="PTHR38731">
    <property type="entry name" value="LIPL45-RELATED LIPOPROTEIN-RELATED"/>
    <property type="match status" value="1"/>
</dbReference>
<dbReference type="EMBL" id="JAZIBG010000041">
    <property type="protein sequence ID" value="MEF7616335.1"/>
    <property type="molecule type" value="Genomic_DNA"/>
</dbReference>
<accession>A0AAW9QGH4</accession>
<sequence>MRRALPILALALLPLAAAAAEATLPIEVREGDTLWRLSNEVFAGPAAWREVARLNRLPDGNRIYPGQVLNVPQRLLRTDPVAARLVGVEGDVRVDGRPASAGTILGAGQALTTAGNASAVVELDDGSRVRVQPASEAGLAQSARVGARPDDDGFFAGTMRLVRGSLEVLAARLLRAKPLEVQSPTAVIGVRGTEYRVHHGDDLGTRTEVLEGLVRADPAGRPEAGVDVAMHYGAAVGGPAAAAVLRPLPPGPALGELPGTFERPVVRFAVPGEATALRVQVAHDERFERIVSDERLPAGAEVRIAGLPDGDWSLRVRRVDASGIEGLDSTHRFTLAARPEPPAPSAPRAGGQVGAGTVWFTWAESLEAQHYHLQVARDAAFTQLVFADPQIVGPRIAVHLPQAGNYHWRIASVRPPQGERRTQGPWSDPQALTVRAAPPAAGGGLSSDGRQLDLRWTGRPEDRQQVELARDEGFTQGVVRAELDAPNWTLPRPEQPGTYYFRYRSVEPDGFVTPFSGTLKLEIERDWRGLWLLGVPLLFVL</sequence>
<proteinExistence type="predicted"/>
<feature type="signal peptide" evidence="1">
    <location>
        <begin position="1"/>
        <end position="19"/>
    </location>
</feature>
<feature type="chain" id="PRO_5043544348" evidence="1">
    <location>
        <begin position="20"/>
        <end position="541"/>
    </location>
</feature>
<dbReference type="Pfam" id="PF04773">
    <property type="entry name" value="FecR"/>
    <property type="match status" value="1"/>
</dbReference>
<protein>
    <submittedName>
        <fullName evidence="3">FecR domain-containing protein</fullName>
    </submittedName>
</protein>
<keyword evidence="4" id="KW-1185">Reference proteome</keyword>
<dbReference type="AlphaFoldDB" id="A0AAW9QGH4"/>
<dbReference type="InterPro" id="IPR013783">
    <property type="entry name" value="Ig-like_fold"/>
</dbReference>
<feature type="domain" description="LysM" evidence="2">
    <location>
        <begin position="24"/>
        <end position="71"/>
    </location>
</feature>
<dbReference type="Proteomes" id="UP001336250">
    <property type="component" value="Unassembled WGS sequence"/>
</dbReference>
<dbReference type="PROSITE" id="PS51782">
    <property type="entry name" value="LYSM"/>
    <property type="match status" value="1"/>
</dbReference>
<dbReference type="InterPro" id="IPR018392">
    <property type="entry name" value="LysM"/>
</dbReference>
<comment type="caution">
    <text evidence="3">The sequence shown here is derived from an EMBL/GenBank/DDBJ whole genome shotgun (WGS) entry which is preliminary data.</text>
</comment>
<name>A0AAW9QGH4_9BURK</name>
<evidence type="ECO:0000313" key="4">
    <source>
        <dbReference type="Proteomes" id="UP001336250"/>
    </source>
</evidence>
<gene>
    <name evidence="3" type="ORF">V4F39_20640</name>
</gene>
<reference evidence="3 4" key="1">
    <citation type="submission" date="2024-02" db="EMBL/GenBank/DDBJ databases">
        <title>Genome sequence of Aquincola sp. MAHUQ-54.</title>
        <authorList>
            <person name="Huq M.A."/>
        </authorList>
    </citation>
    <scope>NUCLEOTIDE SEQUENCE [LARGE SCALE GENOMIC DNA]</scope>
    <source>
        <strain evidence="3 4">MAHUQ-54</strain>
    </source>
</reference>
<dbReference type="Pfam" id="PF01476">
    <property type="entry name" value="LysM"/>
    <property type="match status" value="1"/>
</dbReference>
<dbReference type="Gene3D" id="2.60.40.10">
    <property type="entry name" value="Immunoglobulins"/>
    <property type="match status" value="2"/>
</dbReference>
<dbReference type="InterPro" id="IPR036779">
    <property type="entry name" value="LysM_dom_sf"/>
</dbReference>
<dbReference type="SUPFAM" id="SSF54106">
    <property type="entry name" value="LysM domain"/>
    <property type="match status" value="1"/>
</dbReference>